<reference evidence="2 3" key="1">
    <citation type="submission" date="2019-02" db="EMBL/GenBank/DDBJ databases">
        <title>Halonotius sp. a new haloqrchaeon isolated from saline water.</title>
        <authorList>
            <person name="Duran-Viseras A."/>
            <person name="Sanchez-Porro C."/>
            <person name="Ventosa A."/>
        </authorList>
    </citation>
    <scope>NUCLEOTIDE SEQUENCE [LARGE SCALE GENOMIC DNA]</scope>
    <source>
        <strain evidence="2 3">F9-27</strain>
    </source>
</reference>
<feature type="region of interest" description="Disordered" evidence="1">
    <location>
        <begin position="1"/>
        <end position="20"/>
    </location>
</feature>
<proteinExistence type="predicted"/>
<dbReference type="EMBL" id="SESI01000004">
    <property type="protein sequence ID" value="TQQ79062.1"/>
    <property type="molecule type" value="Genomic_DNA"/>
</dbReference>
<evidence type="ECO:0000313" key="2">
    <source>
        <dbReference type="EMBL" id="TQQ79062.1"/>
    </source>
</evidence>
<dbReference type="AlphaFoldDB" id="A0A544QL22"/>
<feature type="compositionally biased region" description="Low complexity" evidence="1">
    <location>
        <begin position="65"/>
        <end position="77"/>
    </location>
</feature>
<sequence>MNDQTPTLSGGSLDLPPDVDEKHLEAFVRRANAGAYDEDGIDTDEIDGLSAAVTVIKTVLDETPTAAAEPATTPSATKWAAAAGYEDGSPDSS</sequence>
<protein>
    <submittedName>
        <fullName evidence="2">Uncharacterized protein</fullName>
    </submittedName>
</protein>
<keyword evidence="3" id="KW-1185">Reference proteome</keyword>
<evidence type="ECO:0000256" key="1">
    <source>
        <dbReference type="SAM" id="MobiDB-lite"/>
    </source>
</evidence>
<feature type="compositionally biased region" description="Polar residues" evidence="1">
    <location>
        <begin position="1"/>
        <end position="10"/>
    </location>
</feature>
<gene>
    <name evidence="2" type="ORF">EWF95_13105</name>
</gene>
<dbReference type="OrthoDB" id="341344at2157"/>
<accession>A0A544QL22</accession>
<feature type="region of interest" description="Disordered" evidence="1">
    <location>
        <begin position="65"/>
        <end position="93"/>
    </location>
</feature>
<dbReference type="Proteomes" id="UP000315385">
    <property type="component" value="Unassembled WGS sequence"/>
</dbReference>
<comment type="caution">
    <text evidence="2">The sequence shown here is derived from an EMBL/GenBank/DDBJ whole genome shotgun (WGS) entry which is preliminary data.</text>
</comment>
<evidence type="ECO:0000313" key="3">
    <source>
        <dbReference type="Proteomes" id="UP000315385"/>
    </source>
</evidence>
<organism evidence="2 3">
    <name type="scientific">Halonotius roseus</name>
    <dbReference type="NCBI Taxonomy" id="2511997"/>
    <lineage>
        <taxon>Archaea</taxon>
        <taxon>Methanobacteriati</taxon>
        <taxon>Methanobacteriota</taxon>
        <taxon>Stenosarchaea group</taxon>
        <taxon>Halobacteria</taxon>
        <taxon>Halobacteriales</taxon>
        <taxon>Haloferacaceae</taxon>
        <taxon>Halonotius</taxon>
    </lineage>
</organism>
<name>A0A544QL22_9EURY</name>
<dbReference type="RefSeq" id="WP_142444535.1">
    <property type="nucleotide sequence ID" value="NZ_SESI01000004.1"/>
</dbReference>